<proteinExistence type="predicted"/>
<dbReference type="Gramene" id="GBG77123">
    <property type="protein sequence ID" value="GBG77123"/>
    <property type="gene ID" value="CBR_g23449"/>
</dbReference>
<gene>
    <name evidence="2" type="ORF">CBR_g23449</name>
</gene>
<feature type="region of interest" description="Disordered" evidence="1">
    <location>
        <begin position="118"/>
        <end position="153"/>
    </location>
</feature>
<dbReference type="AlphaFoldDB" id="A0A388L4J5"/>
<accession>A0A388L4J5</accession>
<evidence type="ECO:0008006" key="4">
    <source>
        <dbReference type="Google" id="ProtNLM"/>
    </source>
</evidence>
<dbReference type="Proteomes" id="UP000265515">
    <property type="component" value="Unassembled WGS sequence"/>
</dbReference>
<protein>
    <recommendedName>
        <fullName evidence="4">BED-type domain-containing protein</fullName>
    </recommendedName>
</protein>
<organism evidence="2 3">
    <name type="scientific">Chara braunii</name>
    <name type="common">Braun's stonewort</name>
    <dbReference type="NCBI Taxonomy" id="69332"/>
    <lineage>
        <taxon>Eukaryota</taxon>
        <taxon>Viridiplantae</taxon>
        <taxon>Streptophyta</taxon>
        <taxon>Charophyceae</taxon>
        <taxon>Charales</taxon>
        <taxon>Characeae</taxon>
        <taxon>Chara</taxon>
    </lineage>
</organism>
<evidence type="ECO:0000313" key="2">
    <source>
        <dbReference type="EMBL" id="GBG77123.1"/>
    </source>
</evidence>
<reference evidence="2 3" key="1">
    <citation type="journal article" date="2018" name="Cell">
        <title>The Chara Genome: Secondary Complexity and Implications for Plant Terrestrialization.</title>
        <authorList>
            <person name="Nishiyama T."/>
            <person name="Sakayama H."/>
            <person name="Vries J.D."/>
            <person name="Buschmann H."/>
            <person name="Saint-Marcoux D."/>
            <person name="Ullrich K.K."/>
            <person name="Haas F.B."/>
            <person name="Vanderstraeten L."/>
            <person name="Becker D."/>
            <person name="Lang D."/>
            <person name="Vosolsobe S."/>
            <person name="Rombauts S."/>
            <person name="Wilhelmsson P.K.I."/>
            <person name="Janitza P."/>
            <person name="Kern R."/>
            <person name="Heyl A."/>
            <person name="Rumpler F."/>
            <person name="Villalobos L.I.A.C."/>
            <person name="Clay J.M."/>
            <person name="Skokan R."/>
            <person name="Toyoda A."/>
            <person name="Suzuki Y."/>
            <person name="Kagoshima H."/>
            <person name="Schijlen E."/>
            <person name="Tajeshwar N."/>
            <person name="Catarino B."/>
            <person name="Hetherington A.J."/>
            <person name="Saltykova A."/>
            <person name="Bonnot C."/>
            <person name="Breuninger H."/>
            <person name="Symeonidi A."/>
            <person name="Radhakrishnan G.V."/>
            <person name="Van Nieuwerburgh F."/>
            <person name="Deforce D."/>
            <person name="Chang C."/>
            <person name="Karol K.G."/>
            <person name="Hedrich R."/>
            <person name="Ulvskov P."/>
            <person name="Glockner G."/>
            <person name="Delwiche C.F."/>
            <person name="Petrasek J."/>
            <person name="Van de Peer Y."/>
            <person name="Friml J."/>
            <person name="Beilby M."/>
            <person name="Dolan L."/>
            <person name="Kohara Y."/>
            <person name="Sugano S."/>
            <person name="Fujiyama A."/>
            <person name="Delaux P.-M."/>
            <person name="Quint M."/>
            <person name="TheiBen G."/>
            <person name="Hagemann M."/>
            <person name="Harholt J."/>
            <person name="Dunand C."/>
            <person name="Zachgo S."/>
            <person name="Langdale J."/>
            <person name="Maumus F."/>
            <person name="Straeten D.V.D."/>
            <person name="Gould S.B."/>
            <person name="Rensing S.A."/>
        </authorList>
    </citation>
    <scope>NUCLEOTIDE SEQUENCE [LARGE SCALE GENOMIC DNA]</scope>
    <source>
        <strain evidence="2 3">S276</strain>
    </source>
</reference>
<dbReference type="EMBL" id="BFEA01000260">
    <property type="protein sequence ID" value="GBG77123.1"/>
    <property type="molecule type" value="Genomic_DNA"/>
</dbReference>
<evidence type="ECO:0000256" key="1">
    <source>
        <dbReference type="SAM" id="MobiDB-lite"/>
    </source>
</evidence>
<name>A0A388L4J5_CHABU</name>
<keyword evidence="3" id="KW-1185">Reference proteome</keyword>
<evidence type="ECO:0000313" key="3">
    <source>
        <dbReference type="Proteomes" id="UP000265515"/>
    </source>
</evidence>
<dbReference type="OrthoDB" id="2013475at2759"/>
<comment type="caution">
    <text evidence="2">The sequence shown here is derived from an EMBL/GenBank/DDBJ whole genome shotgun (WGS) entry which is preliminary data.</text>
</comment>
<sequence>MVSGRSMDFLKRSGGRQAALDLEKAVMEEGRDIILHPWMKRKLDVRKPRFDNVNKVWRCKYCNQNRTGTASRLRDHFVKGACNITLLRGIISGDELLRREQGRDAAIAELGGAATGAGGELDLSSSEDETDKEDGVTTGALAKSSTTQAKDDSEFRTLTPMAAGFPHMRCNIMTKHAAQGVKKHSEAVKVSGAVDKRNKVWRCKYCNPNGTGTASRLRDHFLKATGAGGELDLSSSEDEIDKEDGVTTSALAKSSTTQARDDFEFRTLTPMAAGFPHMRCSIMTKHAAQGVKKHFEAVKVSGAVNKGNKVWRCKYCNQNRTGTASRLRDHFLKGACNVTLLRGTISKDELLRREQGRDAAIAKLGGAATGAGGELDLSSSEDEIDKEDGVTTGVEKVQKTSEKLLQLLRLSDEVGPTIRKIYGGMDEALESLRSEECFTKMEREELEEIIMRRWNTMTSLPHCAAMLLDPQFRDSSLEKAPKVMDGFWTWVYSWARPTAYKELDEEVNCWIEGMGKFINERTLAEADNGQLARCWRKWCSELPNLQLYLTLTPQSVRAPIFFC</sequence>